<gene>
    <name evidence="1" type="ORF">L6164_016831</name>
</gene>
<evidence type="ECO:0000313" key="1">
    <source>
        <dbReference type="EMBL" id="KAI4331880.1"/>
    </source>
</evidence>
<comment type="caution">
    <text evidence="1">The sequence shown here is derived from an EMBL/GenBank/DDBJ whole genome shotgun (WGS) entry which is preliminary data.</text>
</comment>
<protein>
    <submittedName>
        <fullName evidence="1">Uncharacterized protein</fullName>
    </submittedName>
</protein>
<organism evidence="1 2">
    <name type="scientific">Bauhinia variegata</name>
    <name type="common">Purple orchid tree</name>
    <name type="synonym">Phanera variegata</name>
    <dbReference type="NCBI Taxonomy" id="167791"/>
    <lineage>
        <taxon>Eukaryota</taxon>
        <taxon>Viridiplantae</taxon>
        <taxon>Streptophyta</taxon>
        <taxon>Embryophyta</taxon>
        <taxon>Tracheophyta</taxon>
        <taxon>Spermatophyta</taxon>
        <taxon>Magnoliopsida</taxon>
        <taxon>eudicotyledons</taxon>
        <taxon>Gunneridae</taxon>
        <taxon>Pentapetalae</taxon>
        <taxon>rosids</taxon>
        <taxon>fabids</taxon>
        <taxon>Fabales</taxon>
        <taxon>Fabaceae</taxon>
        <taxon>Cercidoideae</taxon>
        <taxon>Cercideae</taxon>
        <taxon>Bauhiniinae</taxon>
        <taxon>Bauhinia</taxon>
    </lineage>
</organism>
<name>A0ACB9NB20_BAUVA</name>
<dbReference type="Proteomes" id="UP000828941">
    <property type="component" value="Chromosome 7"/>
</dbReference>
<reference evidence="1 2" key="1">
    <citation type="journal article" date="2022" name="DNA Res.">
        <title>Chromosomal-level genome assembly of the orchid tree Bauhinia variegata (Leguminosae; Cercidoideae) supports the allotetraploid origin hypothesis of Bauhinia.</title>
        <authorList>
            <person name="Zhong Y."/>
            <person name="Chen Y."/>
            <person name="Zheng D."/>
            <person name="Pang J."/>
            <person name="Liu Y."/>
            <person name="Luo S."/>
            <person name="Meng S."/>
            <person name="Qian L."/>
            <person name="Wei D."/>
            <person name="Dai S."/>
            <person name="Zhou R."/>
        </authorList>
    </citation>
    <scope>NUCLEOTIDE SEQUENCE [LARGE SCALE GENOMIC DNA]</scope>
    <source>
        <strain evidence="1">BV-YZ2020</strain>
    </source>
</reference>
<proteinExistence type="predicted"/>
<dbReference type="EMBL" id="CM039432">
    <property type="protein sequence ID" value="KAI4331880.1"/>
    <property type="molecule type" value="Genomic_DNA"/>
</dbReference>
<keyword evidence="2" id="KW-1185">Reference proteome</keyword>
<sequence length="111" mass="13093">MVKLQSLERDFENERLNEIFNRVSKLVNQMKCHGDKIDDQRIVDKILISLSEKFNPMVTVIEDTKHLSTMTVQGLIGYLRSYDQRFLRHTEKFIESVFQSKLNVENKSSTQ</sequence>
<evidence type="ECO:0000313" key="2">
    <source>
        <dbReference type="Proteomes" id="UP000828941"/>
    </source>
</evidence>
<accession>A0ACB9NB20</accession>